<proteinExistence type="predicted"/>
<reference evidence="2 3" key="1">
    <citation type="journal article" date="2019" name="Mol. Ecol. Resour.">
        <title>Chromosome-level genome assembly of Triplophysa tibetana, a fish adapted to the harsh high-altitude environment of the Tibetan Plateau.</title>
        <authorList>
            <person name="Yang X."/>
            <person name="Liu H."/>
            <person name="Ma Z."/>
            <person name="Zou Y."/>
            <person name="Zou M."/>
            <person name="Mao Y."/>
            <person name="Li X."/>
            <person name="Wang H."/>
            <person name="Chen T."/>
            <person name="Wang W."/>
            <person name="Yang R."/>
        </authorList>
    </citation>
    <scope>NUCLEOTIDE SEQUENCE [LARGE SCALE GENOMIC DNA]</scope>
    <source>
        <strain evidence="2">TTIB1903HZAU</strain>
        <tissue evidence="2">Muscle</tissue>
    </source>
</reference>
<evidence type="ECO:0000313" key="3">
    <source>
        <dbReference type="Proteomes" id="UP000324632"/>
    </source>
</evidence>
<accession>A0A5A9NJE5</accession>
<feature type="transmembrane region" description="Helical" evidence="1">
    <location>
        <begin position="14"/>
        <end position="37"/>
    </location>
</feature>
<evidence type="ECO:0000313" key="2">
    <source>
        <dbReference type="EMBL" id="KAA0709011.1"/>
    </source>
</evidence>
<protein>
    <recommendedName>
        <fullName evidence="4">Small leucine-rich protein 1</fullName>
    </recommendedName>
</protein>
<dbReference type="AlphaFoldDB" id="A0A5A9NJE5"/>
<sequence>MSTLAVFITHLPGWILWTGIFLPVTTLLLLIITALIYKLQQVEKDLSVARDPGVTASQLCHGRRYRSRRTAGHTTHT</sequence>
<evidence type="ECO:0008006" key="4">
    <source>
        <dbReference type="Google" id="ProtNLM"/>
    </source>
</evidence>
<dbReference type="Proteomes" id="UP000324632">
    <property type="component" value="Chromosome 18"/>
</dbReference>
<comment type="caution">
    <text evidence="2">The sequence shown here is derived from an EMBL/GenBank/DDBJ whole genome shotgun (WGS) entry which is preliminary data.</text>
</comment>
<name>A0A5A9NJE5_9TELE</name>
<evidence type="ECO:0000256" key="1">
    <source>
        <dbReference type="SAM" id="Phobius"/>
    </source>
</evidence>
<keyword evidence="1" id="KW-0812">Transmembrane</keyword>
<dbReference type="EMBL" id="SOYY01000018">
    <property type="protein sequence ID" value="KAA0709011.1"/>
    <property type="molecule type" value="Genomic_DNA"/>
</dbReference>
<gene>
    <name evidence="2" type="ORF">E1301_Tti023582</name>
</gene>
<organism evidence="2 3">
    <name type="scientific">Triplophysa tibetana</name>
    <dbReference type="NCBI Taxonomy" id="1572043"/>
    <lineage>
        <taxon>Eukaryota</taxon>
        <taxon>Metazoa</taxon>
        <taxon>Chordata</taxon>
        <taxon>Craniata</taxon>
        <taxon>Vertebrata</taxon>
        <taxon>Euteleostomi</taxon>
        <taxon>Actinopterygii</taxon>
        <taxon>Neopterygii</taxon>
        <taxon>Teleostei</taxon>
        <taxon>Ostariophysi</taxon>
        <taxon>Cypriniformes</taxon>
        <taxon>Nemacheilidae</taxon>
        <taxon>Triplophysa</taxon>
    </lineage>
</organism>
<keyword evidence="1" id="KW-1133">Transmembrane helix</keyword>
<keyword evidence="1" id="KW-0472">Membrane</keyword>
<keyword evidence="3" id="KW-1185">Reference proteome</keyword>